<comment type="caution">
    <text evidence="8">The sequence shown here is derived from an EMBL/GenBank/DDBJ whole genome shotgun (WGS) entry which is preliminary data.</text>
</comment>
<dbReference type="GO" id="GO:0019878">
    <property type="term" value="P:lysine biosynthetic process via aminoadipic acid"/>
    <property type="evidence" value="ECO:0007669"/>
    <property type="project" value="UniProtKB-UniRule"/>
</dbReference>
<evidence type="ECO:0000256" key="3">
    <source>
        <dbReference type="ARBA" id="ARBA00022857"/>
    </source>
</evidence>
<organism evidence="8 9">
    <name type="scientific">Litorilinea aerophila</name>
    <dbReference type="NCBI Taxonomy" id="1204385"/>
    <lineage>
        <taxon>Bacteria</taxon>
        <taxon>Bacillati</taxon>
        <taxon>Chloroflexota</taxon>
        <taxon>Caldilineae</taxon>
        <taxon>Caldilineales</taxon>
        <taxon>Caldilineaceae</taxon>
        <taxon>Litorilinea</taxon>
    </lineage>
</organism>
<dbReference type="EC" id="1.2.1.103" evidence="6"/>
<dbReference type="AlphaFoldDB" id="A0A540VGW9"/>
<dbReference type="InterPro" id="IPR050085">
    <property type="entry name" value="AGPR"/>
</dbReference>
<dbReference type="Pfam" id="PF22698">
    <property type="entry name" value="Semialdhyde_dhC_1"/>
    <property type="match status" value="1"/>
</dbReference>
<keyword evidence="3 6" id="KW-0521">NADP</keyword>
<evidence type="ECO:0000256" key="1">
    <source>
        <dbReference type="ARBA" id="ARBA00022490"/>
    </source>
</evidence>
<dbReference type="InterPro" id="IPR058924">
    <property type="entry name" value="AGPR_dimerisation_dom"/>
</dbReference>
<comment type="similarity">
    <text evidence="6">Belongs to the NAGSA dehydrogenase family. Type 1 subfamily. LysY sub-subfamily.</text>
</comment>
<protein>
    <recommendedName>
        <fullName evidence="6">Putative [LysW]-L-2-aminoadipate 6-phosphate reductase</fullName>
        <ecNumber evidence="6">1.2.1.103</ecNumber>
    </recommendedName>
</protein>
<dbReference type="InterPro" id="IPR000534">
    <property type="entry name" value="Semialdehyde_DH_NAD-bd"/>
</dbReference>
<accession>A0A540VGW9</accession>
<dbReference type="SUPFAM" id="SSF51735">
    <property type="entry name" value="NAD(P)-binding Rossmann-fold domains"/>
    <property type="match status" value="1"/>
</dbReference>
<dbReference type="NCBIfam" id="TIGR01850">
    <property type="entry name" value="argC"/>
    <property type="match status" value="1"/>
</dbReference>
<dbReference type="CDD" id="cd24151">
    <property type="entry name" value="AGPR_1_N_LysY"/>
    <property type="match status" value="1"/>
</dbReference>
<dbReference type="EMBL" id="VIGC01000010">
    <property type="protein sequence ID" value="TQE96016.1"/>
    <property type="molecule type" value="Genomic_DNA"/>
</dbReference>
<proteinExistence type="inferred from homology"/>
<comment type="pathway">
    <text evidence="6">Amino-acid biosynthesis; L-lysine biosynthesis via AAA pathway; L-lysine from L-alpha-aminoadipate (Thermus route): step 3/5.</text>
</comment>
<dbReference type="InterPro" id="IPR036291">
    <property type="entry name" value="NAD(P)-bd_dom_sf"/>
</dbReference>
<dbReference type="UniPathway" id="UPA00033">
    <property type="reaction ID" value="UER00037"/>
</dbReference>
<evidence type="ECO:0000256" key="6">
    <source>
        <dbReference type="HAMAP-Rule" id="MF_02083"/>
    </source>
</evidence>
<dbReference type="Gene3D" id="3.40.50.720">
    <property type="entry name" value="NAD(P)-binding Rossmann-like Domain"/>
    <property type="match status" value="1"/>
</dbReference>
<dbReference type="SUPFAM" id="SSF55347">
    <property type="entry name" value="Glyceraldehyde-3-phosphate dehydrogenase-like, C-terminal domain"/>
    <property type="match status" value="1"/>
</dbReference>
<dbReference type="SMART" id="SM00859">
    <property type="entry name" value="Semialdhyde_dh"/>
    <property type="match status" value="1"/>
</dbReference>
<name>A0A540VGW9_9CHLR</name>
<feature type="active site" evidence="6">
    <location>
        <position position="150"/>
    </location>
</feature>
<dbReference type="Proteomes" id="UP000317371">
    <property type="component" value="Unassembled WGS sequence"/>
</dbReference>
<comment type="caution">
    <text evidence="6">Lacks conserved residue(s) required for the propagation of feature annotation.</text>
</comment>
<dbReference type="GO" id="GO:0070401">
    <property type="term" value="F:NADP+ binding"/>
    <property type="evidence" value="ECO:0007669"/>
    <property type="project" value="InterPro"/>
</dbReference>
<keyword evidence="1 6" id="KW-0963">Cytoplasm</keyword>
<dbReference type="OrthoDB" id="9801289at2"/>
<comment type="catalytic activity">
    <reaction evidence="6">
        <text>[amino-group carrier protein]-C-terminal-N-(1-carboxy-5-oxopentan-1-yl)-L-glutamine + phosphate + NADP(+) = [amino-group carrier protein]-C-terminal-N-(1-carboxy-5-phosphooxy-5-oxopentan-1-yl)-L-glutamine + NADPH + H(+)</text>
        <dbReference type="Rhea" id="RHEA:41948"/>
        <dbReference type="Rhea" id="RHEA-COMP:9712"/>
        <dbReference type="Rhea" id="RHEA-COMP:9714"/>
        <dbReference type="ChEBI" id="CHEBI:15378"/>
        <dbReference type="ChEBI" id="CHEBI:43474"/>
        <dbReference type="ChEBI" id="CHEBI:57783"/>
        <dbReference type="ChEBI" id="CHEBI:58349"/>
        <dbReference type="ChEBI" id="CHEBI:78499"/>
        <dbReference type="ChEBI" id="CHEBI:78501"/>
        <dbReference type="EC" id="1.2.1.103"/>
    </reaction>
</comment>
<evidence type="ECO:0000259" key="7">
    <source>
        <dbReference type="SMART" id="SM00859"/>
    </source>
</evidence>
<keyword evidence="9" id="KW-1185">Reference proteome</keyword>
<keyword evidence="4 6" id="KW-0560">Oxidoreductase</keyword>
<dbReference type="HAMAP" id="MF_00150">
    <property type="entry name" value="ArgC_type1"/>
    <property type="match status" value="1"/>
</dbReference>
<keyword evidence="2 6" id="KW-0028">Amino-acid biosynthesis</keyword>
<comment type="function">
    <text evidence="6">Catalyzes the NADPH-dependent reduction of [LysW]-aminoadipate 6-phosphate to yield [LysW]-aminoadipate 6-semialdehyde.</text>
</comment>
<dbReference type="InterPro" id="IPR000706">
    <property type="entry name" value="AGPR_type-1"/>
</dbReference>
<feature type="domain" description="Semialdehyde dehydrogenase NAD-binding" evidence="7">
    <location>
        <begin position="6"/>
        <end position="142"/>
    </location>
</feature>
<dbReference type="RefSeq" id="WP_141609933.1">
    <property type="nucleotide sequence ID" value="NZ_VIGC02000010.1"/>
</dbReference>
<evidence type="ECO:0000256" key="5">
    <source>
        <dbReference type="ARBA" id="ARBA00023154"/>
    </source>
</evidence>
<dbReference type="GO" id="GO:0005737">
    <property type="term" value="C:cytoplasm"/>
    <property type="evidence" value="ECO:0007669"/>
    <property type="project" value="UniProtKB-SubCell"/>
</dbReference>
<dbReference type="GO" id="GO:0003942">
    <property type="term" value="F:N-acetyl-gamma-glutamyl-phosphate reductase activity"/>
    <property type="evidence" value="ECO:0007669"/>
    <property type="project" value="InterPro"/>
</dbReference>
<evidence type="ECO:0000313" key="8">
    <source>
        <dbReference type="EMBL" id="TQE96016.1"/>
    </source>
</evidence>
<reference evidence="8 9" key="1">
    <citation type="submission" date="2019-06" db="EMBL/GenBank/DDBJ databases">
        <title>Genome sequence of Litorilinea aerophila BAA-2444.</title>
        <authorList>
            <person name="Maclea K.S."/>
            <person name="Maurais E.G."/>
            <person name="Iannazzi L.C."/>
        </authorList>
    </citation>
    <scope>NUCLEOTIDE SEQUENCE [LARGE SCALE GENOMIC DNA]</scope>
    <source>
        <strain evidence="8 9">ATCC BAA-2444</strain>
    </source>
</reference>
<gene>
    <name evidence="6" type="primary">lysY</name>
    <name evidence="8" type="ORF">FKZ61_09770</name>
</gene>
<feature type="binding site" evidence="6">
    <location>
        <position position="318"/>
    </location>
    <ligand>
        <name>NADP(+)</name>
        <dbReference type="ChEBI" id="CHEBI:58349"/>
    </ligand>
</feature>
<keyword evidence="5 6" id="KW-0457">Lysine biosynthesis</keyword>
<sequence>MVDKLRVSIVGGSGYVGGELLRLLLDHPFVTVQQVTSERNAGRYVHFTHPNLRGRTRLQFVSVAELEPCDLLFVGLPHGATMERIDHFASLAERIIDLSADFRLRDPVLYERWYGKPHANPAWLERFVYGLPELHREEIAAARYVSGVGCNATATNLAILPLFAHNLVDPARGVICEVKVGSSEGGNSASDATHHPERAGVMRSFAPTGHRHTAEILQAIRRVGGETTVHLSATAVDNVRGVLATAHLFAQDGVEEKDLWRAYRRSYQNEPFIRLVKEKTGIYRYPEPKILAGSNYADVGFDYDPDTGRIVALCAIDNLMKGAAGSAVQAMNLMLGWEETTGLTFPGLHPV</sequence>
<evidence type="ECO:0000313" key="9">
    <source>
        <dbReference type="Proteomes" id="UP000317371"/>
    </source>
</evidence>
<dbReference type="CDD" id="cd23939">
    <property type="entry name" value="AGPR_1_C_LysY"/>
    <property type="match status" value="1"/>
</dbReference>
<dbReference type="GO" id="GO:0006526">
    <property type="term" value="P:L-arginine biosynthetic process"/>
    <property type="evidence" value="ECO:0007669"/>
    <property type="project" value="InterPro"/>
</dbReference>
<evidence type="ECO:0000256" key="2">
    <source>
        <dbReference type="ARBA" id="ARBA00022605"/>
    </source>
</evidence>
<comment type="subcellular location">
    <subcellularLocation>
        <location evidence="6">Cytoplasm</location>
    </subcellularLocation>
</comment>
<dbReference type="InParanoid" id="A0A540VGW9"/>
<feature type="binding site" evidence="6">
    <location>
        <begin position="13"/>
        <end position="16"/>
    </location>
    <ligand>
        <name>NADP(+)</name>
        <dbReference type="ChEBI" id="CHEBI:58349"/>
    </ligand>
</feature>
<dbReference type="Pfam" id="PF01118">
    <property type="entry name" value="Semialdhyde_dh"/>
    <property type="match status" value="1"/>
</dbReference>
<dbReference type="InterPro" id="IPR037535">
    <property type="entry name" value="LysY"/>
</dbReference>
<dbReference type="PANTHER" id="PTHR32338:SF11">
    <property type="entry name" value="[LYSW]-L-2-AMINOADIPATE_[LYSW]-L-GLUTAMATE PHOSPHATE REDUCTASE-RELATED"/>
    <property type="match status" value="1"/>
</dbReference>
<dbReference type="GO" id="GO:0043870">
    <property type="term" value="F:N-acetyl-gamma-aminoadipyl-phosphate reductase activity"/>
    <property type="evidence" value="ECO:0007669"/>
    <property type="project" value="RHEA"/>
</dbReference>
<dbReference type="GO" id="GO:0051287">
    <property type="term" value="F:NAD binding"/>
    <property type="evidence" value="ECO:0007669"/>
    <property type="project" value="InterPro"/>
</dbReference>
<dbReference type="PANTHER" id="PTHR32338">
    <property type="entry name" value="N-ACETYL-GAMMA-GLUTAMYL-PHOSPHATE REDUCTASE, CHLOROPLASTIC-RELATED-RELATED"/>
    <property type="match status" value="1"/>
</dbReference>
<dbReference type="HAMAP" id="MF_02083">
    <property type="entry name" value="LysY"/>
    <property type="match status" value="1"/>
</dbReference>
<evidence type="ECO:0000256" key="4">
    <source>
        <dbReference type="ARBA" id="ARBA00023002"/>
    </source>
</evidence>
<dbReference type="Gene3D" id="3.30.360.10">
    <property type="entry name" value="Dihydrodipicolinate Reductase, domain 2"/>
    <property type="match status" value="1"/>
</dbReference>